<dbReference type="Pfam" id="PF03942">
    <property type="entry name" value="DTW"/>
    <property type="match status" value="2"/>
</dbReference>
<dbReference type="GO" id="GO:0008033">
    <property type="term" value="P:tRNA processing"/>
    <property type="evidence" value="ECO:0007669"/>
    <property type="project" value="UniProtKB-KW"/>
</dbReference>
<organism evidence="8 9">
    <name type="scientific">Striga asiatica</name>
    <name type="common">Asiatic witchweed</name>
    <name type="synonym">Buchnera asiatica</name>
    <dbReference type="NCBI Taxonomy" id="4170"/>
    <lineage>
        <taxon>Eukaryota</taxon>
        <taxon>Viridiplantae</taxon>
        <taxon>Streptophyta</taxon>
        <taxon>Embryophyta</taxon>
        <taxon>Tracheophyta</taxon>
        <taxon>Spermatophyta</taxon>
        <taxon>Magnoliopsida</taxon>
        <taxon>eudicotyledons</taxon>
        <taxon>Gunneridae</taxon>
        <taxon>Pentapetalae</taxon>
        <taxon>asterids</taxon>
        <taxon>lamiids</taxon>
        <taxon>Lamiales</taxon>
        <taxon>Orobanchaceae</taxon>
        <taxon>Buchnereae</taxon>
        <taxon>Striga</taxon>
    </lineage>
</organism>
<comment type="similarity">
    <text evidence="5">Belongs to the TDD superfamily. DTWD2 family.</text>
</comment>
<dbReference type="EMBL" id="BKCP01007449">
    <property type="protein sequence ID" value="GER46213.1"/>
    <property type="molecule type" value="Genomic_DNA"/>
</dbReference>
<evidence type="ECO:0000256" key="6">
    <source>
        <dbReference type="ARBA" id="ARBA00048718"/>
    </source>
</evidence>
<evidence type="ECO:0000259" key="7">
    <source>
        <dbReference type="SMART" id="SM01144"/>
    </source>
</evidence>
<sequence length="344" mass="37548">MVNVAGPAKRPTCLSCGKPARTCICDRLPVPALDNRVAITIIQHRREKNHHLNSARVAALGFKNVAVVTVSDVHSQAGVAIRSLDARFGVGRAGLGGTGHLFDEMPTRENDGSELSVSDGKIFGGSDFRCGSKEKSAPAEKGEIVIDFIVGKHGDIVFSSINARICGVQSHGITSFDQILSSEIATKHIVGKGFVVKRFQTSVQNDERKEYEIAVVPGSVLLFPSEQSVGFDAINFEVMNLIVLDGTWPEAKKMYRVNPWLKLLPHVRLDLGDRPSLYGEVRCQPKVGYLSTIESIVYAMKALGKEGAEDGLDGLLDVFGSMVSDQRRFEIERCKKGCVYQRCD</sequence>
<name>A0A5A7QLD2_STRAF</name>
<dbReference type="PANTHER" id="PTHR21392:SF0">
    <property type="entry name" value="TRNA-URIDINE AMINOCARBOXYPROPYLTRANSFERASE 2"/>
    <property type="match status" value="1"/>
</dbReference>
<evidence type="ECO:0000256" key="1">
    <source>
        <dbReference type="ARBA" id="ARBA00012386"/>
    </source>
</evidence>
<dbReference type="AlphaFoldDB" id="A0A5A7QLD2"/>
<evidence type="ECO:0000313" key="8">
    <source>
        <dbReference type="EMBL" id="GER46213.1"/>
    </source>
</evidence>
<proteinExistence type="inferred from homology"/>
<keyword evidence="4" id="KW-0819">tRNA processing</keyword>
<evidence type="ECO:0000256" key="4">
    <source>
        <dbReference type="ARBA" id="ARBA00022694"/>
    </source>
</evidence>
<keyword evidence="2" id="KW-0808">Transferase</keyword>
<dbReference type="PANTHER" id="PTHR21392">
    <property type="entry name" value="TRNA-URIDINE AMINOCARBOXYPROPYLTRANSFERASE 2"/>
    <property type="match status" value="1"/>
</dbReference>
<keyword evidence="3" id="KW-0949">S-adenosyl-L-methionine</keyword>
<dbReference type="GO" id="GO:0016432">
    <property type="term" value="F:tRNA-uridine aminocarboxypropyltransferase activity"/>
    <property type="evidence" value="ECO:0007669"/>
    <property type="project" value="UniProtKB-EC"/>
</dbReference>
<dbReference type="OrthoDB" id="408541at2759"/>
<evidence type="ECO:0000256" key="3">
    <source>
        <dbReference type="ARBA" id="ARBA00022691"/>
    </source>
</evidence>
<comment type="caution">
    <text evidence="8">The sequence shown here is derived from an EMBL/GenBank/DDBJ whole genome shotgun (WGS) entry which is preliminary data.</text>
</comment>
<dbReference type="EC" id="2.5.1.25" evidence="1"/>
<evidence type="ECO:0000256" key="5">
    <source>
        <dbReference type="ARBA" id="ARBA00034489"/>
    </source>
</evidence>
<dbReference type="Proteomes" id="UP000325081">
    <property type="component" value="Unassembled WGS sequence"/>
</dbReference>
<evidence type="ECO:0000313" key="9">
    <source>
        <dbReference type="Proteomes" id="UP000325081"/>
    </source>
</evidence>
<dbReference type="SMART" id="SM01144">
    <property type="entry name" value="DTW"/>
    <property type="match status" value="1"/>
</dbReference>
<reference evidence="9" key="1">
    <citation type="journal article" date="2019" name="Curr. Biol.">
        <title>Genome Sequence of Striga asiatica Provides Insight into the Evolution of Plant Parasitism.</title>
        <authorList>
            <person name="Yoshida S."/>
            <person name="Kim S."/>
            <person name="Wafula E.K."/>
            <person name="Tanskanen J."/>
            <person name="Kim Y.M."/>
            <person name="Honaas L."/>
            <person name="Yang Z."/>
            <person name="Spallek T."/>
            <person name="Conn C.E."/>
            <person name="Ichihashi Y."/>
            <person name="Cheong K."/>
            <person name="Cui S."/>
            <person name="Der J.P."/>
            <person name="Gundlach H."/>
            <person name="Jiao Y."/>
            <person name="Hori C."/>
            <person name="Ishida J.K."/>
            <person name="Kasahara H."/>
            <person name="Kiba T."/>
            <person name="Kim M.S."/>
            <person name="Koo N."/>
            <person name="Laohavisit A."/>
            <person name="Lee Y.H."/>
            <person name="Lumba S."/>
            <person name="McCourt P."/>
            <person name="Mortimer J.C."/>
            <person name="Mutuku J.M."/>
            <person name="Nomura T."/>
            <person name="Sasaki-Sekimoto Y."/>
            <person name="Seto Y."/>
            <person name="Wang Y."/>
            <person name="Wakatake T."/>
            <person name="Sakakibara H."/>
            <person name="Demura T."/>
            <person name="Yamaguchi S."/>
            <person name="Yoneyama K."/>
            <person name="Manabe R.I."/>
            <person name="Nelson D.C."/>
            <person name="Schulman A.H."/>
            <person name="Timko M.P."/>
            <person name="dePamphilis C.W."/>
            <person name="Choi D."/>
            <person name="Shirasu K."/>
        </authorList>
    </citation>
    <scope>NUCLEOTIDE SEQUENCE [LARGE SCALE GENOMIC DNA]</scope>
    <source>
        <strain evidence="9">cv. UVA1</strain>
    </source>
</reference>
<feature type="domain" description="DTW" evidence="7">
    <location>
        <begin position="9"/>
        <end position="328"/>
    </location>
</feature>
<dbReference type="InterPro" id="IPR005636">
    <property type="entry name" value="DTW"/>
</dbReference>
<evidence type="ECO:0000256" key="2">
    <source>
        <dbReference type="ARBA" id="ARBA00022679"/>
    </source>
</evidence>
<accession>A0A5A7QLD2</accession>
<comment type="catalytic activity">
    <reaction evidence="6">
        <text>a uridine in tRNA + S-adenosyl-L-methionine = a 3-[(3S)-3-amino-3-carboxypropyl]uridine in tRNA + S-methyl-5'-thioadenosine + H(+)</text>
        <dbReference type="Rhea" id="RHEA:62432"/>
        <dbReference type="Rhea" id="RHEA-COMP:13339"/>
        <dbReference type="Rhea" id="RHEA-COMP:16092"/>
        <dbReference type="ChEBI" id="CHEBI:15378"/>
        <dbReference type="ChEBI" id="CHEBI:17509"/>
        <dbReference type="ChEBI" id="CHEBI:59789"/>
        <dbReference type="ChEBI" id="CHEBI:65315"/>
        <dbReference type="ChEBI" id="CHEBI:82930"/>
        <dbReference type="EC" id="2.5.1.25"/>
    </reaction>
</comment>
<gene>
    <name evidence="8" type="ORF">STAS_23238</name>
</gene>
<protein>
    <recommendedName>
        <fullName evidence="1">tRNA-uridine aminocarboxypropyltransferase</fullName>
        <ecNumber evidence="1">2.5.1.25</ecNumber>
    </recommendedName>
</protein>
<keyword evidence="9" id="KW-1185">Reference proteome</keyword>
<dbReference type="InterPro" id="IPR039262">
    <property type="entry name" value="DTWD2/TAPT"/>
</dbReference>